<dbReference type="Gene3D" id="1.20.1290.10">
    <property type="entry name" value="AhpD-like"/>
    <property type="match status" value="1"/>
</dbReference>
<organism evidence="2 3">
    <name type="scientific">Mycobacterium saskatchewanense</name>
    <dbReference type="NCBI Taxonomy" id="220927"/>
    <lineage>
        <taxon>Bacteria</taxon>
        <taxon>Bacillati</taxon>
        <taxon>Actinomycetota</taxon>
        <taxon>Actinomycetes</taxon>
        <taxon>Mycobacteriales</taxon>
        <taxon>Mycobacteriaceae</taxon>
        <taxon>Mycobacterium</taxon>
        <taxon>Mycobacterium simiae complex</taxon>
    </lineage>
</organism>
<dbReference type="PANTHER" id="PTHR33930:SF2">
    <property type="entry name" value="BLR3452 PROTEIN"/>
    <property type="match status" value="1"/>
</dbReference>
<dbReference type="GO" id="GO:0051920">
    <property type="term" value="F:peroxiredoxin activity"/>
    <property type="evidence" value="ECO:0007669"/>
    <property type="project" value="InterPro"/>
</dbReference>
<accession>A0AAJ3TVS7</accession>
<dbReference type="AlphaFoldDB" id="A0AAJ3TVS7"/>
<evidence type="ECO:0000313" key="3">
    <source>
        <dbReference type="Proteomes" id="UP000193387"/>
    </source>
</evidence>
<dbReference type="PANTHER" id="PTHR33930">
    <property type="entry name" value="ALKYL HYDROPEROXIDE REDUCTASE AHPD"/>
    <property type="match status" value="1"/>
</dbReference>
<name>A0AAJ3TVS7_9MYCO</name>
<dbReference type="InterPro" id="IPR003779">
    <property type="entry name" value="CMD-like"/>
</dbReference>
<evidence type="ECO:0000259" key="1">
    <source>
        <dbReference type="Pfam" id="PF02627"/>
    </source>
</evidence>
<keyword evidence="3" id="KW-1185">Reference proteome</keyword>
<dbReference type="RefSeq" id="WP_085256746.1">
    <property type="nucleotide sequence ID" value="NZ_AP022573.1"/>
</dbReference>
<protein>
    <submittedName>
        <fullName evidence="2">Alkylhydroperoxidase</fullName>
    </submittedName>
</protein>
<reference evidence="2 3" key="1">
    <citation type="submission" date="2016-01" db="EMBL/GenBank/DDBJ databases">
        <title>The new phylogeny of the genus Mycobacterium.</title>
        <authorList>
            <person name="Tarcisio F."/>
            <person name="Conor M."/>
            <person name="Antonella G."/>
            <person name="Elisabetta G."/>
            <person name="Giulia F.S."/>
            <person name="Sara T."/>
            <person name="Anna F."/>
            <person name="Clotilde B."/>
            <person name="Roberto B."/>
            <person name="Veronica D.S."/>
            <person name="Fabio R."/>
            <person name="Monica P."/>
            <person name="Olivier J."/>
            <person name="Enrico T."/>
            <person name="Nicola S."/>
        </authorList>
    </citation>
    <scope>NUCLEOTIDE SEQUENCE [LARGE SCALE GENOMIC DNA]</scope>
    <source>
        <strain evidence="2 3">DSM 44616</strain>
    </source>
</reference>
<dbReference type="NCBIfam" id="TIGR00778">
    <property type="entry name" value="ahpD_dom"/>
    <property type="match status" value="1"/>
</dbReference>
<dbReference type="Pfam" id="PF02627">
    <property type="entry name" value="CMD"/>
    <property type="match status" value="1"/>
</dbReference>
<gene>
    <name evidence="2" type="ORF">AWC23_17985</name>
</gene>
<sequence length="121" mass="12629">MSDHQHHHEVLDGLLPQHRALRKQIPEVYKGFAALSGAALADGALSRKMKELIAMAIGVVEGCDGCIASHAQAAARAGATPEEAAEAIGVTFLMHGGPATIYGARAYTAFCEFAETATPQS</sequence>
<comment type="caution">
    <text evidence="2">The sequence shown here is derived from an EMBL/GenBank/DDBJ whole genome shotgun (WGS) entry which is preliminary data.</text>
</comment>
<dbReference type="Proteomes" id="UP000193387">
    <property type="component" value="Unassembled WGS sequence"/>
</dbReference>
<dbReference type="SUPFAM" id="SSF69118">
    <property type="entry name" value="AhpD-like"/>
    <property type="match status" value="1"/>
</dbReference>
<dbReference type="EMBL" id="LQPR01000041">
    <property type="protein sequence ID" value="ORW70079.1"/>
    <property type="molecule type" value="Genomic_DNA"/>
</dbReference>
<proteinExistence type="predicted"/>
<evidence type="ECO:0000313" key="2">
    <source>
        <dbReference type="EMBL" id="ORW70079.1"/>
    </source>
</evidence>
<dbReference type="InterPro" id="IPR029032">
    <property type="entry name" value="AhpD-like"/>
</dbReference>
<feature type="domain" description="Carboxymuconolactone decarboxylase-like" evidence="1">
    <location>
        <begin position="26"/>
        <end position="106"/>
    </location>
</feature>
<dbReference type="InterPro" id="IPR004675">
    <property type="entry name" value="AhpD_core"/>
</dbReference>